<protein>
    <recommendedName>
        <fullName evidence="3">HNH nuclease domain-containing protein</fullName>
    </recommendedName>
</protein>
<dbReference type="EMBL" id="MEUV01000015">
    <property type="protein sequence ID" value="OGC46097.1"/>
    <property type="molecule type" value="Genomic_DNA"/>
</dbReference>
<name>A0A1F4UMA7_UNCKA</name>
<dbReference type="InterPro" id="IPR003615">
    <property type="entry name" value="HNH_nuc"/>
</dbReference>
<evidence type="ECO:0008006" key="3">
    <source>
        <dbReference type="Google" id="ProtNLM"/>
    </source>
</evidence>
<dbReference type="Proteomes" id="UP000178615">
    <property type="component" value="Unassembled WGS sequence"/>
</dbReference>
<dbReference type="AlphaFoldDB" id="A0A1F4UMA7"/>
<reference evidence="1 2" key="1">
    <citation type="journal article" date="2016" name="Nat. Commun.">
        <title>Thousands of microbial genomes shed light on interconnected biogeochemical processes in an aquifer system.</title>
        <authorList>
            <person name="Anantharaman K."/>
            <person name="Brown C.T."/>
            <person name="Hug L.A."/>
            <person name="Sharon I."/>
            <person name="Castelle C.J."/>
            <person name="Probst A.J."/>
            <person name="Thomas B.C."/>
            <person name="Singh A."/>
            <person name="Wilkins M.J."/>
            <person name="Karaoz U."/>
            <person name="Brodie E.L."/>
            <person name="Williams K.H."/>
            <person name="Hubbard S.S."/>
            <person name="Banfield J.F."/>
        </authorList>
    </citation>
    <scope>NUCLEOTIDE SEQUENCE [LARGE SCALE GENOMIC DNA]</scope>
</reference>
<evidence type="ECO:0000313" key="2">
    <source>
        <dbReference type="Proteomes" id="UP000178615"/>
    </source>
</evidence>
<organism evidence="1 2">
    <name type="scientific">candidate division WWE3 bacterium RBG_19FT_COMBO_34_6</name>
    <dbReference type="NCBI Taxonomy" id="1802612"/>
    <lineage>
        <taxon>Bacteria</taxon>
        <taxon>Katanobacteria</taxon>
    </lineage>
</organism>
<gene>
    <name evidence="1" type="ORF">A2V49_04075</name>
</gene>
<proteinExistence type="predicted"/>
<comment type="caution">
    <text evidence="1">The sequence shown here is derived from an EMBL/GenBank/DDBJ whole genome shotgun (WGS) entry which is preliminary data.</text>
</comment>
<accession>A0A1F4UMA7</accession>
<sequence length="164" mass="19652">MGIECDPFPDATTRCQRRWIYARDDFRCQMPLVSIQGPNLLTNICGEYGEDVHHIWPKRAMVFEIKQNPHTPYNLVLLCRYHHMLIHPDIIDALRERVFGDKNALEELFARRIRLLKNGLPYWNTAWDKNLRLIAKRRTEDFLNDFPKTRFPFYHLSVYYGRSV</sequence>
<evidence type="ECO:0000313" key="1">
    <source>
        <dbReference type="EMBL" id="OGC46097.1"/>
    </source>
</evidence>
<dbReference type="CDD" id="cd00085">
    <property type="entry name" value="HNHc"/>
    <property type="match status" value="1"/>
</dbReference>